<dbReference type="AlphaFoldDB" id="A0A3B1B514"/>
<accession>A0A3B1B514</accession>
<name>A0A3B1B514_9ZZZZ</name>
<proteinExistence type="predicted"/>
<feature type="non-terminal residue" evidence="1">
    <location>
        <position position="82"/>
    </location>
</feature>
<sequence length="82" mass="7145">MTKVTLPILKPIVLAIGASLITLASLNVAVAASHTSGGSAGGLPIGGGSSAGGLPIGGGSSAGGLPIGGGSSAGGLPIGGGS</sequence>
<protein>
    <submittedName>
        <fullName evidence="1">Uncharacterized protein</fullName>
    </submittedName>
</protein>
<evidence type="ECO:0000313" key="1">
    <source>
        <dbReference type="EMBL" id="VAX01365.1"/>
    </source>
</evidence>
<reference evidence="1" key="1">
    <citation type="submission" date="2018-06" db="EMBL/GenBank/DDBJ databases">
        <authorList>
            <person name="Zhirakovskaya E."/>
        </authorList>
    </citation>
    <scope>NUCLEOTIDE SEQUENCE</scope>
</reference>
<dbReference type="EMBL" id="UOFS01000049">
    <property type="protein sequence ID" value="VAX01365.1"/>
    <property type="molecule type" value="Genomic_DNA"/>
</dbReference>
<organism evidence="1">
    <name type="scientific">hydrothermal vent metagenome</name>
    <dbReference type="NCBI Taxonomy" id="652676"/>
    <lineage>
        <taxon>unclassified sequences</taxon>
        <taxon>metagenomes</taxon>
        <taxon>ecological metagenomes</taxon>
    </lineage>
</organism>
<gene>
    <name evidence="1" type="ORF">MNBD_GAMMA22-1928</name>
</gene>